<reference evidence="2 3" key="1">
    <citation type="submission" date="2016-10" db="EMBL/GenBank/DDBJ databases">
        <authorList>
            <person name="Varghese N."/>
            <person name="Submissions S."/>
        </authorList>
    </citation>
    <scope>NUCLEOTIDE SEQUENCE [LARGE SCALE GENOMIC DNA]</scope>
    <source>
        <strain evidence="2 3">PDC82</strain>
    </source>
</reference>
<evidence type="ECO:0000259" key="1">
    <source>
        <dbReference type="Pfam" id="PF12708"/>
    </source>
</evidence>
<organism evidence="2 3">
    <name type="scientific">Agrobacterium fabrum</name>
    <dbReference type="NCBI Taxonomy" id="1176649"/>
    <lineage>
        <taxon>Bacteria</taxon>
        <taxon>Pseudomonadati</taxon>
        <taxon>Pseudomonadota</taxon>
        <taxon>Alphaproteobacteria</taxon>
        <taxon>Hyphomicrobiales</taxon>
        <taxon>Rhizobiaceae</taxon>
        <taxon>Rhizobium/Agrobacterium group</taxon>
        <taxon>Agrobacterium</taxon>
        <taxon>Agrobacterium tumefaciens complex</taxon>
    </lineage>
</organism>
<dbReference type="InterPro" id="IPR024535">
    <property type="entry name" value="RHGA/B-epi-like_pectate_lyase"/>
</dbReference>
<dbReference type="InterPro" id="IPR012334">
    <property type="entry name" value="Pectin_lyas_fold"/>
</dbReference>
<sequence>MVATTKVAAIGYGTTSGKMRSPNSLMSSILLAALVFAFSGVSSAGQPAVQRTQEQGSQPDPRQFGFPIPLPEPRLPDDADAFNPPWMEVGGKGPAIAEISKTAGAGEVVSMTGVDLDGRTGFQIFSQPPGATEGVVTPVSPLTADATAATLLLPATLPSWSMYLIRAQRGSVQGRSFAINRTESWWIGPDAAAPGAIVSVYGRNLSRFNGTSRSYLYIKPTGAAGWYVKAISVNPFKVDFEVPALPPARYEVWVHNTHGGRFGWSGPLRLDVQSQSPWAAQDKKRIDARQFGAKGDGVTDDTAAILRAIDAAAATAPSTLYFPAGIYLVTTSLRAPANVGWFGAGMNKTEIRLNRRIDQSMVGVDGDDTRFENLTLNANRNIAGKPLLALRKTKNTRLDSVRVDAWGVPALDAQDTEGLFVHASELIENGSFYGASRQVFFSDNRFLMTGYGESVVALWGGRDFAMMGNELVNADESRDDGHGIGRFFVGQAHFGSMRNLYFEKNISRNAAPHDCTKVDCNKGEQICFEIVGSKLKNDFVGASSNSVTFKSLSDLGDAVPGGRDLVIVGGRGAGQHRHIASTDGSVVLLEQAWNVVPDRTSRFALAATASRAVIYDNTLDGRESYAEHDSDSTGVLLYGNVYDVVVDSNRISRMRHGMMTVALDSTRGLSPYFLQYSNNSVTRSNSGLYVGTTFADTGVAGIWGGLGNVYRRNSFTDIAYIGVEFETWNHPGADYNGTVFDGNTFANVRYGFVDAYRLMWTHDGSFKAGPAERSRRINTVLYDNHFTRGTSGAAQNAGFVTMHPENSWANIGSTWSGFAMGNGGPTAGAVKSSSDAARPIPD</sequence>
<comment type="caution">
    <text evidence="2">The sequence shown here is derived from an EMBL/GenBank/DDBJ whole genome shotgun (WGS) entry which is preliminary data.</text>
</comment>
<dbReference type="InterPro" id="IPR011050">
    <property type="entry name" value="Pectin_lyase_fold/virulence"/>
</dbReference>
<evidence type="ECO:0000313" key="3">
    <source>
        <dbReference type="Proteomes" id="UP000198917"/>
    </source>
</evidence>
<dbReference type="Proteomes" id="UP000198917">
    <property type="component" value="Unassembled WGS sequence"/>
</dbReference>
<protein>
    <submittedName>
        <fullName evidence="2">Polygalacturonase</fullName>
    </submittedName>
</protein>
<dbReference type="Pfam" id="PF12708">
    <property type="entry name" value="Pect-lyase_RHGA_epim"/>
    <property type="match status" value="1"/>
</dbReference>
<gene>
    <name evidence="2" type="ORF">SAMN05428983_3618</name>
</gene>
<name>A0A7Z7FR80_9HYPH</name>
<feature type="domain" description="Rhamnogalacturonase A/B/Epimerase-like pectate lyase" evidence="1">
    <location>
        <begin position="288"/>
        <end position="403"/>
    </location>
</feature>
<evidence type="ECO:0000313" key="2">
    <source>
        <dbReference type="EMBL" id="SDK01686.1"/>
    </source>
</evidence>
<dbReference type="AlphaFoldDB" id="A0A7Z7FR80"/>
<dbReference type="SUPFAM" id="SSF51126">
    <property type="entry name" value="Pectin lyase-like"/>
    <property type="match status" value="2"/>
</dbReference>
<accession>A0A7Z7FR80</accession>
<proteinExistence type="predicted"/>
<dbReference type="EMBL" id="FNEW01000003">
    <property type="protein sequence ID" value="SDK01686.1"/>
    <property type="molecule type" value="Genomic_DNA"/>
</dbReference>
<dbReference type="Gene3D" id="2.160.20.10">
    <property type="entry name" value="Single-stranded right-handed beta-helix, Pectin lyase-like"/>
    <property type="match status" value="2"/>
</dbReference>